<reference evidence="1 2" key="1">
    <citation type="journal article" date="2005" name="Nucleic Acids Res.">
        <title>Genomic blueprint of Hahella chejuensis, a marine microbe producing an algicidal agent.</title>
        <authorList>
            <person name="Jeong H."/>
            <person name="Yim J.H."/>
            <person name="Lee C."/>
            <person name="Choi S.-H."/>
            <person name="Park Y.K."/>
            <person name="Yoon S.H."/>
            <person name="Hur C.-G."/>
            <person name="Kang H.-Y."/>
            <person name="Kim D."/>
            <person name="Lee H.H."/>
            <person name="Park K.H."/>
            <person name="Park S.-H."/>
            <person name="Park H.-S."/>
            <person name="Lee H.K."/>
            <person name="Oh T.K."/>
            <person name="Kim J.F."/>
        </authorList>
    </citation>
    <scope>NUCLEOTIDE SEQUENCE [LARGE SCALE GENOMIC DNA]</scope>
    <source>
        <strain evidence="1 2">KCTC 2396</strain>
    </source>
</reference>
<dbReference type="EMBL" id="CP000155">
    <property type="protein sequence ID" value="ABC27948.1"/>
    <property type="molecule type" value="Genomic_DNA"/>
</dbReference>
<proteinExistence type="predicted"/>
<dbReference type="STRING" id="349521.HCH_01067"/>
<dbReference type="HOGENOM" id="CLU_3153454_0_0_6"/>
<dbReference type="AlphaFoldDB" id="Q2SN26"/>
<sequence>MYANMTPTYIATRVRTLTPLHRRLIFNWTPMRLQFGFLTFFHFDLRPS</sequence>
<name>Q2SN26_HAHCH</name>
<accession>Q2SN26</accession>
<keyword evidence="2" id="KW-1185">Reference proteome</keyword>
<evidence type="ECO:0000313" key="1">
    <source>
        <dbReference type="EMBL" id="ABC27948.1"/>
    </source>
</evidence>
<dbReference type="KEGG" id="hch:HCH_01067"/>
<evidence type="ECO:0000313" key="2">
    <source>
        <dbReference type="Proteomes" id="UP000000238"/>
    </source>
</evidence>
<protein>
    <submittedName>
        <fullName evidence="1">Uncharacterized protein</fullName>
    </submittedName>
</protein>
<dbReference type="Proteomes" id="UP000000238">
    <property type="component" value="Chromosome"/>
</dbReference>
<organism evidence="1 2">
    <name type="scientific">Hahella chejuensis (strain KCTC 2396)</name>
    <dbReference type="NCBI Taxonomy" id="349521"/>
    <lineage>
        <taxon>Bacteria</taxon>
        <taxon>Pseudomonadati</taxon>
        <taxon>Pseudomonadota</taxon>
        <taxon>Gammaproteobacteria</taxon>
        <taxon>Oceanospirillales</taxon>
        <taxon>Hahellaceae</taxon>
        <taxon>Hahella</taxon>
    </lineage>
</organism>
<gene>
    <name evidence="1" type="ordered locus">HCH_01067</name>
</gene>